<evidence type="ECO:0000313" key="2">
    <source>
        <dbReference type="EMBL" id="RNB90136.1"/>
    </source>
</evidence>
<dbReference type="Gene3D" id="2.60.40.1220">
    <property type="match status" value="5"/>
</dbReference>
<evidence type="ECO:0000313" key="3">
    <source>
        <dbReference type="Proteomes" id="UP000269573"/>
    </source>
</evidence>
<dbReference type="RefSeq" id="WP_122922001.1">
    <property type="nucleotide sequence ID" value="NZ_RHHU01000002.1"/>
</dbReference>
<sequence>MEIKFGAPFNPGNTGTGALNPANYTIDGKPLGANGGAGYDFSTVTLKKSADNKTVTVNFGANFSLTNDTSYALVVSGLKGQDLVTDVPKYTQVLNFVDSDRPTVTEVSYVDNVTAKVAFSETLASKGTVTIYDDKNEDVTANFSVGNLSADGKSFTIGMTNPAVLNGVNYKVEVIGASDLAGNLLSPNPYTTTIKKSIVETVPPTVTAIQAVDSDTVKVTYSEKVSNPGSLAINATAAFAIDTDAKTGNATVDASGLVYTVDLDAANAAAVAADGVYTVTVTNIIDTNGNVQATQSKAVAFTADITGPAFTESKVVDIAGTKYLVLSFNESAAVASFIDTAADLVGTVVDGDGVEAAATIDASTAGKLTVYNPEGKSTVSAVKIDLTGVANGTYTVDIPADLVQDSLGNGNLAKEISFTVGSTTGDGTKPTVNTVNFQTADNNTVEVIYSEAVDKATALDVNNYTVGGVAAFEKAVFSPDNTTVKLTLKDGAVKTSGDQLFTIQNVKDLAGNVIKTANSTVNATENVKPVIASADLVGKNTIKITFSEAVVAANVTAADLDVLVGSVKEDETGAFAVAQVGVGANDKEFTITLADDLSTAELAKEIKVKAVVDAGNEIVDANGNKVVSHSVVVNK</sequence>
<comment type="caution">
    <text evidence="2">The sequence shown here is derived from an EMBL/GenBank/DDBJ whole genome shotgun (WGS) entry which is preliminary data.</text>
</comment>
<dbReference type="InterPro" id="IPR014755">
    <property type="entry name" value="Cu-Rt/internalin_Ig-like"/>
</dbReference>
<gene>
    <name evidence="2" type="ORF">EDM59_01420</name>
</gene>
<accession>A0A3M8DPR9</accession>
<name>A0A3M8DPR9_9BACL</name>
<evidence type="ECO:0008006" key="4">
    <source>
        <dbReference type="Google" id="ProtNLM"/>
    </source>
</evidence>
<dbReference type="GeneID" id="301134018"/>
<evidence type="ECO:0000256" key="1">
    <source>
        <dbReference type="ARBA" id="ARBA00022729"/>
    </source>
</evidence>
<keyword evidence="1" id="KW-0732">Signal</keyword>
<proteinExistence type="predicted"/>
<dbReference type="AlphaFoldDB" id="A0A3M8DPR9"/>
<reference evidence="2 3" key="1">
    <citation type="submission" date="2018-10" db="EMBL/GenBank/DDBJ databases">
        <title>Phylogenomics of Brevibacillus.</title>
        <authorList>
            <person name="Dunlap C."/>
        </authorList>
    </citation>
    <scope>NUCLEOTIDE SEQUENCE [LARGE SCALE GENOMIC DNA]</scope>
    <source>
        <strain evidence="2 3">JCM 15774</strain>
    </source>
</reference>
<dbReference type="EMBL" id="RHHU01000002">
    <property type="protein sequence ID" value="RNB90136.1"/>
    <property type="molecule type" value="Genomic_DNA"/>
</dbReference>
<protein>
    <recommendedName>
        <fullName evidence="4">SbsA Ig-like domain-containing protein</fullName>
    </recommendedName>
</protein>
<dbReference type="Proteomes" id="UP000269573">
    <property type="component" value="Unassembled WGS sequence"/>
</dbReference>
<organism evidence="2 3">
    <name type="scientific">Brevibacillus nitrificans</name>
    <dbReference type="NCBI Taxonomy" id="651560"/>
    <lineage>
        <taxon>Bacteria</taxon>
        <taxon>Bacillati</taxon>
        <taxon>Bacillota</taxon>
        <taxon>Bacilli</taxon>
        <taxon>Bacillales</taxon>
        <taxon>Paenibacillaceae</taxon>
        <taxon>Brevibacillus</taxon>
    </lineage>
</organism>
<keyword evidence="3" id="KW-1185">Reference proteome</keyword>